<keyword evidence="3" id="KW-1185">Reference proteome</keyword>
<name>A7S538_NEMVE</name>
<evidence type="ECO:0000256" key="1">
    <source>
        <dbReference type="SAM" id="SignalP"/>
    </source>
</evidence>
<dbReference type="Proteomes" id="UP000001593">
    <property type="component" value="Unassembled WGS sequence"/>
</dbReference>
<dbReference type="AlphaFoldDB" id="A7S538"/>
<organism evidence="2 3">
    <name type="scientific">Nematostella vectensis</name>
    <name type="common">Starlet sea anemone</name>
    <dbReference type="NCBI Taxonomy" id="45351"/>
    <lineage>
        <taxon>Eukaryota</taxon>
        <taxon>Metazoa</taxon>
        <taxon>Cnidaria</taxon>
        <taxon>Anthozoa</taxon>
        <taxon>Hexacorallia</taxon>
        <taxon>Actiniaria</taxon>
        <taxon>Edwardsiidae</taxon>
        <taxon>Nematostella</taxon>
    </lineage>
</organism>
<gene>
    <name evidence="2" type="ORF">NEMVEDRAFT_v1g242934</name>
</gene>
<dbReference type="InParanoid" id="A7S538"/>
<sequence length="194" mass="21208">MTQAAVLIGSALCAMLFLSIPVTSEEGVVKIYSEHVAGFYGVFKMNVTSDVTNGWHVTLRFSKPVGSLKPRNAVVKVVSEDKKRLAHATPPRKENARSAHDSHLFLASLTVHFPDRQIGAVADLVAFHPLLISWISLSGYFGDSYDTPQVDLELANTIWNPRLTAGRILKIVFYGKKAESGAKAPTVAADFKRD</sequence>
<evidence type="ECO:0000313" key="2">
    <source>
        <dbReference type="EMBL" id="EDO41173.1"/>
    </source>
</evidence>
<accession>A7S538</accession>
<proteinExistence type="predicted"/>
<protein>
    <submittedName>
        <fullName evidence="2">Uncharacterized protein</fullName>
    </submittedName>
</protein>
<feature type="signal peptide" evidence="1">
    <location>
        <begin position="1"/>
        <end position="24"/>
    </location>
</feature>
<feature type="chain" id="PRO_5002714754" evidence="1">
    <location>
        <begin position="25"/>
        <end position="194"/>
    </location>
</feature>
<dbReference type="HOGENOM" id="CLU_1403991_0_0_1"/>
<dbReference type="EMBL" id="DS469581">
    <property type="protein sequence ID" value="EDO41173.1"/>
    <property type="molecule type" value="Genomic_DNA"/>
</dbReference>
<keyword evidence="1" id="KW-0732">Signal</keyword>
<evidence type="ECO:0000313" key="3">
    <source>
        <dbReference type="Proteomes" id="UP000001593"/>
    </source>
</evidence>
<reference evidence="2 3" key="1">
    <citation type="journal article" date="2007" name="Science">
        <title>Sea anemone genome reveals ancestral eumetazoan gene repertoire and genomic organization.</title>
        <authorList>
            <person name="Putnam N.H."/>
            <person name="Srivastava M."/>
            <person name="Hellsten U."/>
            <person name="Dirks B."/>
            <person name="Chapman J."/>
            <person name="Salamov A."/>
            <person name="Terry A."/>
            <person name="Shapiro H."/>
            <person name="Lindquist E."/>
            <person name="Kapitonov V.V."/>
            <person name="Jurka J."/>
            <person name="Genikhovich G."/>
            <person name="Grigoriev I.V."/>
            <person name="Lucas S.M."/>
            <person name="Steele R.E."/>
            <person name="Finnerty J.R."/>
            <person name="Technau U."/>
            <person name="Martindale M.Q."/>
            <person name="Rokhsar D.S."/>
        </authorList>
    </citation>
    <scope>NUCLEOTIDE SEQUENCE [LARGE SCALE GENOMIC DNA]</scope>
    <source>
        <strain evidence="3">CH2 X CH6</strain>
    </source>
</reference>